<gene>
    <name evidence="1" type="ORF">JAAARDRAFT_449788</name>
</gene>
<dbReference type="OrthoDB" id="2748701at2759"/>
<dbReference type="HOGENOM" id="CLU_1695740_0_0_1"/>
<proteinExistence type="predicted"/>
<evidence type="ECO:0000313" key="2">
    <source>
        <dbReference type="Proteomes" id="UP000027265"/>
    </source>
</evidence>
<sequence length="155" mass="17664">MKLFWSRHKPSVLETCPPEICQQIFQLACLDGGFTGRSLSLVSRYIHSSAASVRYQSISVEGLDQILALTSILKVKEIQHRRVHHLFLSHCPPPRPYPPRTRSLVPEFFATVIRSDRLSRWARQFTSSVLCKSIPLGPRRVRTTGSREGMSKCFV</sequence>
<dbReference type="InParanoid" id="A0A067Q7F9"/>
<evidence type="ECO:0000313" key="1">
    <source>
        <dbReference type="EMBL" id="KDQ62120.1"/>
    </source>
</evidence>
<organism evidence="1 2">
    <name type="scientific">Jaapia argillacea MUCL 33604</name>
    <dbReference type="NCBI Taxonomy" id="933084"/>
    <lineage>
        <taxon>Eukaryota</taxon>
        <taxon>Fungi</taxon>
        <taxon>Dikarya</taxon>
        <taxon>Basidiomycota</taxon>
        <taxon>Agaricomycotina</taxon>
        <taxon>Agaricomycetes</taxon>
        <taxon>Agaricomycetidae</taxon>
        <taxon>Jaapiales</taxon>
        <taxon>Jaapiaceae</taxon>
        <taxon>Jaapia</taxon>
    </lineage>
</organism>
<dbReference type="EMBL" id="KL197711">
    <property type="protein sequence ID" value="KDQ62120.1"/>
    <property type="molecule type" value="Genomic_DNA"/>
</dbReference>
<keyword evidence="2" id="KW-1185">Reference proteome</keyword>
<protein>
    <submittedName>
        <fullName evidence="1">Uncharacterized protein</fullName>
    </submittedName>
</protein>
<dbReference type="AlphaFoldDB" id="A0A067Q7F9"/>
<dbReference type="Proteomes" id="UP000027265">
    <property type="component" value="Unassembled WGS sequence"/>
</dbReference>
<accession>A0A067Q7F9</accession>
<reference evidence="2" key="1">
    <citation type="journal article" date="2014" name="Proc. Natl. Acad. Sci. U.S.A.">
        <title>Extensive sampling of basidiomycete genomes demonstrates inadequacy of the white-rot/brown-rot paradigm for wood decay fungi.</title>
        <authorList>
            <person name="Riley R."/>
            <person name="Salamov A.A."/>
            <person name="Brown D.W."/>
            <person name="Nagy L.G."/>
            <person name="Floudas D."/>
            <person name="Held B.W."/>
            <person name="Levasseur A."/>
            <person name="Lombard V."/>
            <person name="Morin E."/>
            <person name="Otillar R."/>
            <person name="Lindquist E.A."/>
            <person name="Sun H."/>
            <person name="LaButti K.M."/>
            <person name="Schmutz J."/>
            <person name="Jabbour D."/>
            <person name="Luo H."/>
            <person name="Baker S.E."/>
            <person name="Pisabarro A.G."/>
            <person name="Walton J.D."/>
            <person name="Blanchette R.A."/>
            <person name="Henrissat B."/>
            <person name="Martin F."/>
            <person name="Cullen D."/>
            <person name="Hibbett D.S."/>
            <person name="Grigoriev I.V."/>
        </authorList>
    </citation>
    <scope>NUCLEOTIDE SEQUENCE [LARGE SCALE GENOMIC DNA]</scope>
    <source>
        <strain evidence="2">MUCL 33604</strain>
    </source>
</reference>
<name>A0A067Q7F9_9AGAM</name>